<dbReference type="AlphaFoldDB" id="A0A318KM61"/>
<evidence type="ECO:0000313" key="1">
    <source>
        <dbReference type="EMBL" id="PXX79114.1"/>
    </source>
</evidence>
<accession>A0A318KM61</accession>
<dbReference type="EMBL" id="QJKI01000008">
    <property type="protein sequence ID" value="PXX79114.1"/>
    <property type="molecule type" value="Genomic_DNA"/>
</dbReference>
<evidence type="ECO:0000313" key="2">
    <source>
        <dbReference type="Proteomes" id="UP000247555"/>
    </source>
</evidence>
<gene>
    <name evidence="1" type="ORF">DFR34_1084</name>
</gene>
<sequence length="36" mass="3855">MEIVAGCGYNHAVTARNPAWPGPSSYHRPPCEVLSS</sequence>
<reference evidence="1 2" key="1">
    <citation type="submission" date="2018-05" db="EMBL/GenBank/DDBJ databases">
        <title>Genomic Encyclopedia of Type Strains, Phase IV (KMG-IV): sequencing the most valuable type-strain genomes for metagenomic binning, comparative biology and taxonomic classification.</title>
        <authorList>
            <person name="Goeker M."/>
        </authorList>
    </citation>
    <scope>NUCLEOTIDE SEQUENCE [LARGE SCALE GENOMIC DNA]</scope>
    <source>
        <strain evidence="1 2">DSM 29661</strain>
    </source>
</reference>
<protein>
    <submittedName>
        <fullName evidence="1">Uncharacterized protein</fullName>
    </submittedName>
</protein>
<keyword evidence="2" id="KW-1185">Reference proteome</keyword>
<proteinExistence type="predicted"/>
<organism evidence="1 2">
    <name type="scientific">Rivihabitans pingtungensis</name>
    <dbReference type="NCBI Taxonomy" id="1054498"/>
    <lineage>
        <taxon>Bacteria</taxon>
        <taxon>Pseudomonadati</taxon>
        <taxon>Pseudomonadota</taxon>
        <taxon>Betaproteobacteria</taxon>
        <taxon>Neisseriales</taxon>
        <taxon>Aquaspirillaceae</taxon>
        <taxon>Rivihabitans</taxon>
    </lineage>
</organism>
<name>A0A318KM61_9NEIS</name>
<dbReference type="Proteomes" id="UP000247555">
    <property type="component" value="Unassembled WGS sequence"/>
</dbReference>
<comment type="caution">
    <text evidence="1">The sequence shown here is derived from an EMBL/GenBank/DDBJ whole genome shotgun (WGS) entry which is preliminary data.</text>
</comment>